<dbReference type="EMBL" id="CAAKNF010000192">
    <property type="protein sequence ID" value="VIO90970.1"/>
    <property type="molecule type" value="Genomic_DNA"/>
</dbReference>
<evidence type="ECO:0000313" key="2">
    <source>
        <dbReference type="Proteomes" id="UP000006672"/>
    </source>
</evidence>
<protein>
    <submittedName>
        <fullName evidence="1 3">Uncharacterized protein</fullName>
    </submittedName>
</protein>
<proteinExistence type="predicted"/>
<organism evidence="1">
    <name type="scientific">Brugia malayi</name>
    <name type="common">Filarial nematode worm</name>
    <dbReference type="NCBI Taxonomy" id="6279"/>
    <lineage>
        <taxon>Eukaryota</taxon>
        <taxon>Metazoa</taxon>
        <taxon>Ecdysozoa</taxon>
        <taxon>Nematoda</taxon>
        <taxon>Chromadorea</taxon>
        <taxon>Rhabditida</taxon>
        <taxon>Spirurina</taxon>
        <taxon>Spiruromorpha</taxon>
        <taxon>Filarioidea</taxon>
        <taxon>Onchocercidae</taxon>
        <taxon>Brugia</taxon>
    </lineage>
</organism>
<reference evidence="1" key="2">
    <citation type="submission" date="2019-04" db="EMBL/GenBank/DDBJ databases">
        <authorList>
            <person name="Howe K."/>
            <person name="Paulini M."/>
            <person name="Williams G."/>
        </authorList>
    </citation>
    <scope>NUCLEOTIDE SEQUENCE [LARGE SCALE GENOMIC DNA]</scope>
    <source>
        <strain evidence="1">FR3</strain>
    </source>
</reference>
<gene>
    <name evidence="1 3" type="primary">Bm2784</name>
    <name evidence="1" type="ORF">BM_BM2784</name>
</gene>
<dbReference type="Proteomes" id="UP000006672">
    <property type="component" value="Unassembled WGS sequence"/>
</dbReference>
<sequence>MFWIREEGQSVTDEKNATRVTTQQVVSDNDIKSTEVSGGRVEHYPVIPHWSVLKWLRHFDCHCCHSVSSQNSPKHRMIMTQRIPVSGNHTMTSRQRKNNKVVPLDPKICERHLELEPLCCSSSCLIRCGCTAIAIFEYIYVLATLTAIILRFHSGGLSQLWPPLKISYNSVATHTILLYIMLAYDLVIVMIATGLLRALLTFDKQIVRMHLCFDYFALAFNVITLVLFLPALFLPNSEGRNFANILLTVCFLTQIPLQIWAITVLRSCLEFFVLVHVLVELAER</sequence>
<accession>A0A4E9F553</accession>
<dbReference type="RefSeq" id="XP_042932619.1">
    <property type="nucleotide sequence ID" value="XM_043076685.1"/>
</dbReference>
<reference evidence="3" key="3">
    <citation type="submission" date="2019-12" db="UniProtKB">
        <authorList>
            <consortium name="WormBaseParasite"/>
        </authorList>
    </citation>
    <scope>IDENTIFICATION</scope>
</reference>
<dbReference type="OrthoDB" id="5851221at2759"/>
<dbReference type="CTD" id="6103105"/>
<dbReference type="KEGG" id="bmy:BM_BM2784"/>
<evidence type="ECO:0000313" key="1">
    <source>
        <dbReference type="EMBL" id="VIO90970.1"/>
    </source>
</evidence>
<evidence type="ECO:0000313" key="3">
    <source>
        <dbReference type="WBParaSite" id="Bm2784a.1"/>
    </source>
</evidence>
<accession>A0A5S6PII3</accession>
<name>A0A4E9F553_BRUMA</name>
<dbReference type="GeneID" id="6103105"/>
<dbReference type="AlphaFoldDB" id="A0A4E9F553"/>
<reference evidence="2" key="1">
    <citation type="journal article" date="2007" name="Science">
        <title>Draft genome of the filarial nematode parasite Brugia malayi.</title>
        <authorList>
            <person name="Ghedin E."/>
            <person name="Wang S."/>
            <person name="Spiro D."/>
            <person name="Caler E."/>
            <person name="Zhao Q."/>
            <person name="Crabtree J."/>
            <person name="Allen J.E."/>
            <person name="Delcher A.L."/>
            <person name="Guiliano D.B."/>
            <person name="Miranda-Saavedra D."/>
            <person name="Angiuoli S.V."/>
            <person name="Creasy T."/>
            <person name="Amedeo P."/>
            <person name="Haas B."/>
            <person name="El-Sayed N.M."/>
            <person name="Wortman J.R."/>
            <person name="Feldblyum T."/>
            <person name="Tallon L."/>
            <person name="Schatz M."/>
            <person name="Shumway M."/>
            <person name="Koo H."/>
            <person name="Salzberg S.L."/>
            <person name="Schobel S."/>
            <person name="Pertea M."/>
            <person name="Pop M."/>
            <person name="White O."/>
            <person name="Barton G.J."/>
            <person name="Carlow C.K."/>
            <person name="Crawford M.J."/>
            <person name="Daub J."/>
            <person name="Dimmic M.W."/>
            <person name="Estes C.F."/>
            <person name="Foster J.M."/>
            <person name="Ganatra M."/>
            <person name="Gregory W.F."/>
            <person name="Johnson N.M."/>
            <person name="Jin J."/>
            <person name="Komuniecki R."/>
            <person name="Korf I."/>
            <person name="Kumar S."/>
            <person name="Laney S."/>
            <person name="Li B.W."/>
            <person name="Li W."/>
            <person name="Lindblom T.H."/>
            <person name="Lustigman S."/>
            <person name="Ma D."/>
            <person name="Maina C.V."/>
            <person name="Martin D.M."/>
            <person name="McCarter J.P."/>
            <person name="McReynolds L."/>
            <person name="Mitreva M."/>
            <person name="Nutman T.B."/>
            <person name="Parkinson J."/>
            <person name="Peregrin-Alvarez J.M."/>
            <person name="Poole C."/>
            <person name="Ren Q."/>
            <person name="Saunders L."/>
            <person name="Sluder A.E."/>
            <person name="Smith K."/>
            <person name="Stanke M."/>
            <person name="Unnasch T.R."/>
            <person name="Ware J."/>
            <person name="Wei A.D."/>
            <person name="Weil G."/>
            <person name="Williams D.J."/>
            <person name="Zhang Y."/>
            <person name="Williams S.A."/>
            <person name="Fraser-Liggett C."/>
            <person name="Slatko B."/>
            <person name="Blaxter M.L."/>
            <person name="Scott A.L."/>
        </authorList>
    </citation>
    <scope>NUCLEOTIDE SEQUENCE</scope>
    <source>
        <strain evidence="2">FR3</strain>
    </source>
</reference>
<dbReference type="WBParaSite" id="Bm2784a.1">
    <property type="protein sequence ID" value="Bm2784a.1"/>
    <property type="gene ID" value="WBGene00223045"/>
</dbReference>
<keyword evidence="2" id="KW-1185">Reference proteome</keyword>